<gene>
    <name evidence="3" type="ORF">SAMN05421643_10379</name>
</gene>
<dbReference type="RefSeq" id="WP_086183314.1">
    <property type="nucleotide sequence ID" value="NZ_FNPK01000003.1"/>
</dbReference>
<dbReference type="Pfam" id="PF07290">
    <property type="entry name" value="YqiJ_OB"/>
    <property type="match status" value="1"/>
</dbReference>
<keyword evidence="1" id="KW-0812">Transmembrane</keyword>
<keyword evidence="1" id="KW-0472">Membrane</keyword>
<keyword evidence="4" id="KW-1185">Reference proteome</keyword>
<sequence>MLEFLQNYNLIPFHLSLLALILLSMVETIGYYFNIRPTQYLKSLSPKKLSESPLLNVKFSKTLIVVFLLMNFSFSGYFLQLCVYAQQQKFLPAYYLIIPALIIAIFFTVFMIHCLDQVIKPVETKQQVSLLGRLATISSGNARPGFSAQARVRDEFGQLHYVQVEPEFGELEFQSQIILIRLKKSHYIAKKTSKPNSLFTTGNHH</sequence>
<organism evidence="3 4">
    <name type="scientific">Acinetobacter kyonggiensis</name>
    <dbReference type="NCBI Taxonomy" id="595670"/>
    <lineage>
        <taxon>Bacteria</taxon>
        <taxon>Pseudomonadati</taxon>
        <taxon>Pseudomonadota</taxon>
        <taxon>Gammaproteobacteria</taxon>
        <taxon>Moraxellales</taxon>
        <taxon>Moraxellaceae</taxon>
        <taxon>Acinetobacter</taxon>
    </lineage>
</organism>
<proteinExistence type="predicted"/>
<evidence type="ECO:0000313" key="3">
    <source>
        <dbReference type="EMBL" id="SDY07172.1"/>
    </source>
</evidence>
<evidence type="ECO:0000259" key="2">
    <source>
        <dbReference type="Pfam" id="PF07290"/>
    </source>
</evidence>
<dbReference type="STRING" id="595670.SAMN05421643_10379"/>
<dbReference type="AlphaFoldDB" id="A0A1H3GV23"/>
<dbReference type="InterPro" id="IPR010840">
    <property type="entry name" value="YqiJ_OB"/>
</dbReference>
<accession>A0A1H3GV23</accession>
<evidence type="ECO:0000313" key="4">
    <source>
        <dbReference type="Proteomes" id="UP000199035"/>
    </source>
</evidence>
<dbReference type="Proteomes" id="UP000199035">
    <property type="component" value="Unassembled WGS sequence"/>
</dbReference>
<protein>
    <recommendedName>
        <fullName evidence="2">Inner membrane protein YqiJ OB-fold domain-containing protein</fullName>
    </recommendedName>
</protein>
<feature type="transmembrane region" description="Helical" evidence="1">
    <location>
        <begin position="54"/>
        <end position="74"/>
    </location>
</feature>
<feature type="transmembrane region" description="Helical" evidence="1">
    <location>
        <begin position="12"/>
        <end position="33"/>
    </location>
</feature>
<feature type="domain" description="Inner membrane protein YqiJ OB-fold" evidence="2">
    <location>
        <begin position="129"/>
        <end position="189"/>
    </location>
</feature>
<feature type="transmembrane region" description="Helical" evidence="1">
    <location>
        <begin position="94"/>
        <end position="115"/>
    </location>
</feature>
<reference evidence="4" key="1">
    <citation type="submission" date="2016-10" db="EMBL/GenBank/DDBJ databases">
        <authorList>
            <person name="Varghese N."/>
            <person name="Submissions S."/>
        </authorList>
    </citation>
    <scope>NUCLEOTIDE SEQUENCE [LARGE SCALE GENOMIC DNA]</scope>
    <source>
        <strain evidence="4">ANC 5109</strain>
    </source>
</reference>
<evidence type="ECO:0000256" key="1">
    <source>
        <dbReference type="SAM" id="Phobius"/>
    </source>
</evidence>
<dbReference type="EMBL" id="FNPK01000003">
    <property type="protein sequence ID" value="SDY07172.1"/>
    <property type="molecule type" value="Genomic_DNA"/>
</dbReference>
<name>A0A1H3GV23_9GAMM</name>
<keyword evidence="1" id="KW-1133">Transmembrane helix</keyword>